<reference evidence="1" key="1">
    <citation type="submission" date="2023-08" db="EMBL/GenBank/DDBJ databases">
        <title>Emergence of clinically-relevant ST2 carbapenem-resistant Acinetobacter baumannii strains in hospital sewages in Zhejiang, East of China.</title>
        <authorList>
            <person name="Kaichao C."/>
            <person name="Zhang R."/>
        </authorList>
    </citation>
    <scope>NUCLEOTIDE SEQUENCE</scope>
    <source>
        <strain evidence="1">M-SY-60</strain>
    </source>
</reference>
<evidence type="ECO:0000313" key="2">
    <source>
        <dbReference type="Proteomes" id="UP001243195"/>
    </source>
</evidence>
<dbReference type="AlphaFoldDB" id="A0AAW8JH33"/>
<evidence type="ECO:0000313" key="1">
    <source>
        <dbReference type="EMBL" id="MDQ9071789.1"/>
    </source>
</evidence>
<name>A0AAW8JH33_9GAMM</name>
<protein>
    <submittedName>
        <fullName evidence="1">Rha family transcriptional regulator</fullName>
    </submittedName>
</protein>
<organism evidence="1 2">
    <name type="scientific">Acinetobacter gerneri</name>
    <dbReference type="NCBI Taxonomy" id="202952"/>
    <lineage>
        <taxon>Bacteria</taxon>
        <taxon>Pseudomonadati</taxon>
        <taxon>Pseudomonadota</taxon>
        <taxon>Gammaproteobacteria</taxon>
        <taxon>Moraxellales</taxon>
        <taxon>Moraxellaceae</taxon>
        <taxon>Acinetobacter</taxon>
    </lineage>
</organism>
<proteinExistence type="predicted"/>
<sequence>MPKYSRWDDRITFSSLDIAALINKDHKHVKRDIRLIMTNNCVKELEKYKGVYLDKYKRKQSMYLLNTNLIKLLKQHYQRRSPEVSNLIAEHMMTVYKAHNEDIERKVNKFFEMWEPGCK</sequence>
<dbReference type="RefSeq" id="WP_308956122.1">
    <property type="nucleotide sequence ID" value="NZ_JAVICY010000012.1"/>
</dbReference>
<gene>
    <name evidence="1" type="ORF">RFH51_09985</name>
</gene>
<dbReference type="InterPro" id="IPR014054">
    <property type="entry name" value="Phage_regulatory_Rha"/>
</dbReference>
<dbReference type="Proteomes" id="UP001243195">
    <property type="component" value="Unassembled WGS sequence"/>
</dbReference>
<dbReference type="EMBL" id="JAVIDA010000011">
    <property type="protein sequence ID" value="MDQ9071789.1"/>
    <property type="molecule type" value="Genomic_DNA"/>
</dbReference>
<accession>A0AAW8JH33</accession>
<dbReference type="Pfam" id="PF09669">
    <property type="entry name" value="Phage_pRha"/>
    <property type="match status" value="1"/>
</dbReference>
<comment type="caution">
    <text evidence="1">The sequence shown here is derived from an EMBL/GenBank/DDBJ whole genome shotgun (WGS) entry which is preliminary data.</text>
</comment>